<sequence>MQSRCWSENHFHDINQFTLSSTGPPQKHQEGLADHSVGSDLASLGQFPNQRPASDLNEMKYPTTPDDRYFVHKERLWRCTNPNLSDACRKELVSKLMKARRAVRKAKSSNDEAALASARSDVNDAKVALGERGPTWWDDDTDYNRLLVKNTPYAKWWSEQLDS</sequence>
<comment type="caution">
    <text evidence="2">The sequence shown here is derived from an EMBL/GenBank/DDBJ whole genome shotgun (WGS) entry which is preliminary data.</text>
</comment>
<dbReference type="Proteomes" id="UP001158067">
    <property type="component" value="Unassembled WGS sequence"/>
</dbReference>
<organism evidence="2 3">
    <name type="scientific">Neorhodopirellula lusitana</name>
    <dbReference type="NCBI Taxonomy" id="445327"/>
    <lineage>
        <taxon>Bacteria</taxon>
        <taxon>Pseudomonadati</taxon>
        <taxon>Planctomycetota</taxon>
        <taxon>Planctomycetia</taxon>
        <taxon>Pirellulales</taxon>
        <taxon>Pirellulaceae</taxon>
        <taxon>Neorhodopirellula</taxon>
    </lineage>
</organism>
<evidence type="ECO:0000313" key="3">
    <source>
        <dbReference type="Proteomes" id="UP001158067"/>
    </source>
</evidence>
<evidence type="ECO:0000313" key="2">
    <source>
        <dbReference type="EMBL" id="SMP61503.1"/>
    </source>
</evidence>
<proteinExistence type="predicted"/>
<feature type="region of interest" description="Disordered" evidence="1">
    <location>
        <begin position="39"/>
        <end position="63"/>
    </location>
</feature>
<reference evidence="2 3" key="1">
    <citation type="submission" date="2017-05" db="EMBL/GenBank/DDBJ databases">
        <authorList>
            <person name="Varghese N."/>
            <person name="Submissions S."/>
        </authorList>
    </citation>
    <scope>NUCLEOTIDE SEQUENCE [LARGE SCALE GENOMIC DNA]</scope>
    <source>
        <strain evidence="2 3">DSM 25457</strain>
    </source>
</reference>
<dbReference type="EMBL" id="FXUG01000007">
    <property type="protein sequence ID" value="SMP61503.1"/>
    <property type="molecule type" value="Genomic_DNA"/>
</dbReference>
<evidence type="ECO:0000256" key="1">
    <source>
        <dbReference type="SAM" id="MobiDB-lite"/>
    </source>
</evidence>
<accession>A0ABY1Q771</accession>
<gene>
    <name evidence="2" type="ORF">SAMN06265222_107108</name>
</gene>
<keyword evidence="3" id="KW-1185">Reference proteome</keyword>
<protein>
    <submittedName>
        <fullName evidence="2">Uncharacterized protein</fullName>
    </submittedName>
</protein>
<name>A0ABY1Q771_9BACT</name>